<keyword evidence="1" id="KW-0732">Signal</keyword>
<gene>
    <name evidence="2" type="ORF">HII17_09950</name>
</gene>
<evidence type="ECO:0008006" key="4">
    <source>
        <dbReference type="Google" id="ProtNLM"/>
    </source>
</evidence>
<evidence type="ECO:0000256" key="1">
    <source>
        <dbReference type="SAM" id="SignalP"/>
    </source>
</evidence>
<sequence>MTIKSILTLNCLAVLSMAGCATSDNACKDVTLASEQVQQCQSLQRQIAQAKDRPIIRTELERRYEQDCIEVRYYRDDKQEAICGSEDRKKEAVESFKKDNQ</sequence>
<feature type="chain" id="PRO_5031434415" description="Lipoprotein" evidence="1">
    <location>
        <begin position="27"/>
        <end position="101"/>
    </location>
</feature>
<comment type="caution">
    <text evidence="2">The sequence shown here is derived from an EMBL/GenBank/DDBJ whole genome shotgun (WGS) entry which is preliminary data.</text>
</comment>
<reference evidence="2 3" key="1">
    <citation type="submission" date="2020-04" db="EMBL/GenBank/DDBJ databases">
        <title>Thalassotalea sp. M1531, isolated from the surface of marine red alga.</title>
        <authorList>
            <person name="Pang L."/>
            <person name="Lu D.-C."/>
        </authorList>
    </citation>
    <scope>NUCLEOTIDE SEQUENCE [LARGE SCALE GENOMIC DNA]</scope>
    <source>
        <strain evidence="2 3">M1531</strain>
    </source>
</reference>
<keyword evidence="3" id="KW-1185">Reference proteome</keyword>
<name>A0A7Y0LC88_9GAMM</name>
<proteinExistence type="predicted"/>
<protein>
    <recommendedName>
        <fullName evidence="4">Lipoprotein</fullName>
    </recommendedName>
</protein>
<dbReference type="AlphaFoldDB" id="A0A7Y0LC88"/>
<organism evidence="2 3">
    <name type="scientific">Thalassotalea algicola</name>
    <dbReference type="NCBI Taxonomy" id="2716224"/>
    <lineage>
        <taxon>Bacteria</taxon>
        <taxon>Pseudomonadati</taxon>
        <taxon>Pseudomonadota</taxon>
        <taxon>Gammaproteobacteria</taxon>
        <taxon>Alteromonadales</taxon>
        <taxon>Colwelliaceae</taxon>
        <taxon>Thalassotalea</taxon>
    </lineage>
</organism>
<dbReference type="EMBL" id="JABBXH010000003">
    <property type="protein sequence ID" value="NMP31888.1"/>
    <property type="molecule type" value="Genomic_DNA"/>
</dbReference>
<dbReference type="PROSITE" id="PS51257">
    <property type="entry name" value="PROKAR_LIPOPROTEIN"/>
    <property type="match status" value="1"/>
</dbReference>
<dbReference type="Proteomes" id="UP000568664">
    <property type="component" value="Unassembled WGS sequence"/>
</dbReference>
<accession>A0A7Y0LC88</accession>
<evidence type="ECO:0000313" key="2">
    <source>
        <dbReference type="EMBL" id="NMP31888.1"/>
    </source>
</evidence>
<feature type="signal peptide" evidence="1">
    <location>
        <begin position="1"/>
        <end position="26"/>
    </location>
</feature>
<evidence type="ECO:0000313" key="3">
    <source>
        <dbReference type="Proteomes" id="UP000568664"/>
    </source>
</evidence>